<evidence type="ECO:0000256" key="2">
    <source>
        <dbReference type="ARBA" id="ARBA00022723"/>
    </source>
</evidence>
<dbReference type="InterPro" id="IPR002355">
    <property type="entry name" value="Cu_oxidase_Cu_BS"/>
</dbReference>
<gene>
    <name evidence="12" type="ORF">BO71DRAFT_390380</name>
</gene>
<dbReference type="GO" id="GO:0052716">
    <property type="term" value="F:hydroquinone:oxygen oxidoreductase activity"/>
    <property type="evidence" value="ECO:0007669"/>
    <property type="project" value="UniProtKB-ARBA"/>
</dbReference>
<dbReference type="EMBL" id="KZ826049">
    <property type="protein sequence ID" value="PYH89083.1"/>
    <property type="molecule type" value="Genomic_DNA"/>
</dbReference>
<feature type="domain" description="Plastocyanin-like" evidence="11">
    <location>
        <begin position="32"/>
        <end position="145"/>
    </location>
</feature>
<organism evidence="12 13">
    <name type="scientific">Aspergillus ellipticus CBS 707.79</name>
    <dbReference type="NCBI Taxonomy" id="1448320"/>
    <lineage>
        <taxon>Eukaryota</taxon>
        <taxon>Fungi</taxon>
        <taxon>Dikarya</taxon>
        <taxon>Ascomycota</taxon>
        <taxon>Pezizomycotina</taxon>
        <taxon>Eurotiomycetes</taxon>
        <taxon>Eurotiomycetidae</taxon>
        <taxon>Eurotiales</taxon>
        <taxon>Aspergillaceae</taxon>
        <taxon>Aspergillus</taxon>
        <taxon>Aspergillus subgen. Circumdati</taxon>
    </lineage>
</organism>
<dbReference type="InterPro" id="IPR011707">
    <property type="entry name" value="Cu-oxidase-like_N"/>
</dbReference>
<dbReference type="PANTHER" id="PTHR11709:SF488">
    <property type="entry name" value="LACCASE-RELATED"/>
    <property type="match status" value="1"/>
</dbReference>
<keyword evidence="4" id="KW-0560">Oxidoreductase</keyword>
<dbReference type="GO" id="GO:0042440">
    <property type="term" value="P:pigment metabolic process"/>
    <property type="evidence" value="ECO:0007669"/>
    <property type="project" value="UniProtKB-ARBA"/>
</dbReference>
<dbReference type="CDD" id="cd13898">
    <property type="entry name" value="CuRO_3_Abr2_like"/>
    <property type="match status" value="1"/>
</dbReference>
<comment type="similarity">
    <text evidence="1">Belongs to the multicopper oxidase family.</text>
</comment>
<dbReference type="CDD" id="cd13850">
    <property type="entry name" value="CuRO_1_Abr2_like"/>
    <property type="match status" value="1"/>
</dbReference>
<keyword evidence="13" id="KW-1185">Reference proteome</keyword>
<evidence type="ECO:0000256" key="3">
    <source>
        <dbReference type="ARBA" id="ARBA00022729"/>
    </source>
</evidence>
<dbReference type="CDD" id="cd13876">
    <property type="entry name" value="CuRO_2_Abr2_like"/>
    <property type="match status" value="1"/>
</dbReference>
<evidence type="ECO:0000256" key="6">
    <source>
        <dbReference type="ARBA" id="ARBA00023180"/>
    </source>
</evidence>
<evidence type="ECO:0000256" key="5">
    <source>
        <dbReference type="ARBA" id="ARBA00023008"/>
    </source>
</evidence>
<name>A0A319DDH4_9EURO</name>
<evidence type="ECO:0000256" key="7">
    <source>
        <dbReference type="SAM" id="MobiDB-lite"/>
    </source>
</evidence>
<protein>
    <submittedName>
        <fullName evidence="12">L-ascorbate oxidase</fullName>
    </submittedName>
</protein>
<evidence type="ECO:0000256" key="1">
    <source>
        <dbReference type="ARBA" id="ARBA00010609"/>
    </source>
</evidence>
<dbReference type="InterPro" id="IPR033138">
    <property type="entry name" value="Cu_oxidase_CS"/>
</dbReference>
<accession>A0A319DDH4</accession>
<feature type="compositionally biased region" description="Basic residues" evidence="7">
    <location>
        <begin position="604"/>
        <end position="613"/>
    </location>
</feature>
<evidence type="ECO:0000256" key="4">
    <source>
        <dbReference type="ARBA" id="ARBA00023002"/>
    </source>
</evidence>
<dbReference type="FunFam" id="2.60.40.420:FF:000061">
    <property type="entry name" value="Laccase TilA"/>
    <property type="match status" value="1"/>
</dbReference>
<proteinExistence type="inferred from homology"/>
<dbReference type="InterPro" id="IPR008972">
    <property type="entry name" value="Cupredoxin"/>
</dbReference>
<keyword evidence="5" id="KW-0186">Copper</keyword>
<sequence>MKLSHSGLLLPALTLLFQWASARVVDITLDLTWEDRPVAGNMRKTILTNGQFPGPPLRVRQGDQVKIVVNNSMPFQTTMHWHGIAQYGTPWSDGVPGLTQSLIEPGESFVYEWTAVDYGAYAYHAHTRAQINDGLFGSLYVEPDESVQKPFHLISNRTADLRALAQAEKNTQPIIISDWRYFTAEEMLDIEEASGVQAYCANSILFNGKGSIMCPPQDHINELTRSGEKDVLGNLTMSDMGCMPPLAPRLGFFPFDASVIPDGYYQGCKPSTGPTETLHVDAATKYASYDLISLAGTSNLVFSIDQHPMIIYAIDGRYVEPITTKAINAFVGSRYSVMVRLDQPVSRYTLRAANKYANQIINGTAVMAYRGSTPAQFNTSEPYINEVGTPVNRSATDTVLNENKVVPFLAEPPALVPDHTYILNISLFNSSYRWIMGGGNYPMSNEDLSPPALFNYSMLPSENVVTTLNDTWVDLILNISTPGQPQHPIHKHSNKFYVIGQGSTPWTYSSVAEAMKYVPQDFNLVNPQLRDTYQSPQSTASLGWLALRYHVVNPGPFFIHCHLSMHEAGGLAMVLLDGVDEWPKMDPLPPLTRPTVADAPNPHRPLRHSHIHAPYKNQTVPPVPEGTGAPSPGVTGR</sequence>
<dbReference type="Pfam" id="PF07732">
    <property type="entry name" value="Cu-oxidase_3"/>
    <property type="match status" value="1"/>
</dbReference>
<dbReference type="InterPro" id="IPR045087">
    <property type="entry name" value="Cu-oxidase_fam"/>
</dbReference>
<dbReference type="OrthoDB" id="2121828at2759"/>
<dbReference type="InterPro" id="IPR011706">
    <property type="entry name" value="Cu-oxidase_C"/>
</dbReference>
<dbReference type="GO" id="GO:0005507">
    <property type="term" value="F:copper ion binding"/>
    <property type="evidence" value="ECO:0007669"/>
    <property type="project" value="InterPro"/>
</dbReference>
<keyword evidence="3 8" id="KW-0732">Signal</keyword>
<evidence type="ECO:0000313" key="13">
    <source>
        <dbReference type="Proteomes" id="UP000247810"/>
    </source>
</evidence>
<feature type="domain" description="Plastocyanin-like" evidence="9">
    <location>
        <begin position="172"/>
        <end position="371"/>
    </location>
</feature>
<evidence type="ECO:0000256" key="8">
    <source>
        <dbReference type="SAM" id="SignalP"/>
    </source>
</evidence>
<evidence type="ECO:0000313" key="12">
    <source>
        <dbReference type="EMBL" id="PYH89083.1"/>
    </source>
</evidence>
<keyword evidence="2" id="KW-0479">Metal-binding</keyword>
<dbReference type="Gene3D" id="2.60.40.420">
    <property type="entry name" value="Cupredoxins - blue copper proteins"/>
    <property type="match status" value="3"/>
</dbReference>
<feature type="signal peptide" evidence="8">
    <location>
        <begin position="1"/>
        <end position="22"/>
    </location>
</feature>
<dbReference type="Proteomes" id="UP000247810">
    <property type="component" value="Unassembled WGS sequence"/>
</dbReference>
<feature type="chain" id="PRO_5016431632" evidence="8">
    <location>
        <begin position="23"/>
        <end position="637"/>
    </location>
</feature>
<dbReference type="VEuPathDB" id="FungiDB:BO71DRAFT_390380"/>
<dbReference type="Pfam" id="PF07731">
    <property type="entry name" value="Cu-oxidase_2"/>
    <property type="match status" value="1"/>
</dbReference>
<dbReference type="InterPro" id="IPR001117">
    <property type="entry name" value="Cu-oxidase_2nd"/>
</dbReference>
<dbReference type="PANTHER" id="PTHR11709">
    <property type="entry name" value="MULTI-COPPER OXIDASE"/>
    <property type="match status" value="1"/>
</dbReference>
<dbReference type="PROSITE" id="PS00080">
    <property type="entry name" value="MULTICOPPER_OXIDASE2"/>
    <property type="match status" value="1"/>
</dbReference>
<evidence type="ECO:0000259" key="11">
    <source>
        <dbReference type="Pfam" id="PF07732"/>
    </source>
</evidence>
<dbReference type="FunFam" id="2.60.40.420:FF:000036">
    <property type="entry name" value="L-ascorbate oxidase"/>
    <property type="match status" value="1"/>
</dbReference>
<dbReference type="STRING" id="1448320.A0A319DDH4"/>
<feature type="domain" description="Plastocyanin-like" evidence="10">
    <location>
        <begin position="458"/>
        <end position="578"/>
    </location>
</feature>
<evidence type="ECO:0000259" key="10">
    <source>
        <dbReference type="Pfam" id="PF07731"/>
    </source>
</evidence>
<reference evidence="12 13" key="1">
    <citation type="submission" date="2018-02" db="EMBL/GenBank/DDBJ databases">
        <title>The genomes of Aspergillus section Nigri reveals drivers in fungal speciation.</title>
        <authorList>
            <consortium name="DOE Joint Genome Institute"/>
            <person name="Vesth T.C."/>
            <person name="Nybo J."/>
            <person name="Theobald S."/>
            <person name="Brandl J."/>
            <person name="Frisvad J.C."/>
            <person name="Nielsen K.F."/>
            <person name="Lyhne E.K."/>
            <person name="Kogle M.E."/>
            <person name="Kuo A."/>
            <person name="Riley R."/>
            <person name="Clum A."/>
            <person name="Nolan M."/>
            <person name="Lipzen A."/>
            <person name="Salamov A."/>
            <person name="Henrissat B."/>
            <person name="Wiebenga A."/>
            <person name="De vries R.P."/>
            <person name="Grigoriev I.V."/>
            <person name="Mortensen U.H."/>
            <person name="Andersen M.R."/>
            <person name="Baker S.E."/>
        </authorList>
    </citation>
    <scope>NUCLEOTIDE SEQUENCE [LARGE SCALE GENOMIC DNA]</scope>
    <source>
        <strain evidence="12 13">CBS 707.79</strain>
    </source>
</reference>
<evidence type="ECO:0000259" key="9">
    <source>
        <dbReference type="Pfam" id="PF00394"/>
    </source>
</evidence>
<keyword evidence="6" id="KW-0325">Glycoprotein</keyword>
<dbReference type="Pfam" id="PF00394">
    <property type="entry name" value="Cu-oxidase"/>
    <property type="match status" value="1"/>
</dbReference>
<dbReference type="PROSITE" id="PS00079">
    <property type="entry name" value="MULTICOPPER_OXIDASE1"/>
    <property type="match status" value="1"/>
</dbReference>
<feature type="region of interest" description="Disordered" evidence="7">
    <location>
        <begin position="598"/>
        <end position="637"/>
    </location>
</feature>
<dbReference type="AlphaFoldDB" id="A0A319DDH4"/>
<dbReference type="SUPFAM" id="SSF49503">
    <property type="entry name" value="Cupredoxins"/>
    <property type="match status" value="3"/>
</dbReference>